<reference evidence="1" key="1">
    <citation type="submission" date="2023-05" db="EMBL/GenBank/DDBJ databases">
        <title>Nepenthes gracilis genome sequencing.</title>
        <authorList>
            <person name="Fukushima K."/>
        </authorList>
    </citation>
    <scope>NUCLEOTIDE SEQUENCE</scope>
    <source>
        <strain evidence="1">SING2019-196</strain>
    </source>
</reference>
<evidence type="ECO:0000313" key="1">
    <source>
        <dbReference type="EMBL" id="GMH07431.1"/>
    </source>
</evidence>
<gene>
    <name evidence="1" type="ORF">Nepgr_009271</name>
</gene>
<name>A0AAD3SB15_NEPGR</name>
<dbReference type="Proteomes" id="UP001279734">
    <property type="component" value="Unassembled WGS sequence"/>
</dbReference>
<proteinExistence type="predicted"/>
<dbReference type="AlphaFoldDB" id="A0AAD3SB15"/>
<organism evidence="1 2">
    <name type="scientific">Nepenthes gracilis</name>
    <name type="common">Slender pitcher plant</name>
    <dbReference type="NCBI Taxonomy" id="150966"/>
    <lineage>
        <taxon>Eukaryota</taxon>
        <taxon>Viridiplantae</taxon>
        <taxon>Streptophyta</taxon>
        <taxon>Embryophyta</taxon>
        <taxon>Tracheophyta</taxon>
        <taxon>Spermatophyta</taxon>
        <taxon>Magnoliopsida</taxon>
        <taxon>eudicotyledons</taxon>
        <taxon>Gunneridae</taxon>
        <taxon>Pentapetalae</taxon>
        <taxon>Caryophyllales</taxon>
        <taxon>Nepenthaceae</taxon>
        <taxon>Nepenthes</taxon>
    </lineage>
</organism>
<sequence length="359" mass="38818">MDPLPSIIRINSNVNDLAKATEIVVDYQWKPKRHGNGRPAIQKSTRPISTVEQVDAEAKNEVPEARVLLADSAGESLEQVIPPTPPALNQDAVERLGLEGIHTKIWSVSDSHVELRDAPVIDAGNKILLPLDPIELTQDSLVAFVEDLQLVNSTQPSIEKDEASCVVDALRNVDHGSVSNSSKTESVPGVSLQDVYVWDQLEGSPGEAHPAEASLNYKIDDSTPGSIMRLTRKYCLVDVPNKVSTRDLQVEDLLNEDQAAIQKDLILAPMSDYMDVVDNASEDVPMQCPAYNPAQSQVESAVAEVGTDLLSLGVGYAYRLGQPAAFSFQLIGAGGWANVVEGLKFALLYAEVLNVAAFL</sequence>
<comment type="caution">
    <text evidence="1">The sequence shown here is derived from an EMBL/GenBank/DDBJ whole genome shotgun (WGS) entry which is preliminary data.</text>
</comment>
<dbReference type="EMBL" id="BSYO01000007">
    <property type="protein sequence ID" value="GMH07431.1"/>
    <property type="molecule type" value="Genomic_DNA"/>
</dbReference>
<evidence type="ECO:0000313" key="2">
    <source>
        <dbReference type="Proteomes" id="UP001279734"/>
    </source>
</evidence>
<accession>A0AAD3SB15</accession>
<protein>
    <submittedName>
        <fullName evidence="1">Uncharacterized protein</fullName>
    </submittedName>
</protein>
<keyword evidence="2" id="KW-1185">Reference proteome</keyword>